<organism evidence="2 3">
    <name type="scientific">Schistosoma mattheei</name>
    <dbReference type="NCBI Taxonomy" id="31246"/>
    <lineage>
        <taxon>Eukaryota</taxon>
        <taxon>Metazoa</taxon>
        <taxon>Spiralia</taxon>
        <taxon>Lophotrochozoa</taxon>
        <taxon>Platyhelminthes</taxon>
        <taxon>Trematoda</taxon>
        <taxon>Digenea</taxon>
        <taxon>Strigeidida</taxon>
        <taxon>Schistosomatoidea</taxon>
        <taxon>Schistosomatidae</taxon>
        <taxon>Schistosoma</taxon>
    </lineage>
</organism>
<sequence>MTESGPSSEGLGGVTSDFRGRPRLERRPLSLVLVICETQLSKIIDARFKNL</sequence>
<proteinExistence type="predicted"/>
<reference evidence="2 3" key="1">
    <citation type="submission" date="2018-11" db="EMBL/GenBank/DDBJ databases">
        <authorList>
            <consortium name="Pathogen Informatics"/>
        </authorList>
    </citation>
    <scope>NUCLEOTIDE SEQUENCE [LARGE SCALE GENOMIC DNA]</scope>
    <source>
        <strain>Denwood</strain>
        <strain evidence="3">Zambia</strain>
    </source>
</reference>
<dbReference type="EMBL" id="UZAL01034945">
    <property type="protein sequence ID" value="VDP66574.1"/>
    <property type="molecule type" value="Genomic_DNA"/>
</dbReference>
<evidence type="ECO:0000256" key="1">
    <source>
        <dbReference type="SAM" id="MobiDB-lite"/>
    </source>
</evidence>
<keyword evidence="3" id="KW-1185">Reference proteome</keyword>
<feature type="region of interest" description="Disordered" evidence="1">
    <location>
        <begin position="1"/>
        <end position="20"/>
    </location>
</feature>
<dbReference type="Proteomes" id="UP000269396">
    <property type="component" value="Unassembled WGS sequence"/>
</dbReference>
<protein>
    <submittedName>
        <fullName evidence="2">Uncharacterized protein</fullName>
    </submittedName>
</protein>
<dbReference type="AlphaFoldDB" id="A0A3P8G7M3"/>
<name>A0A3P8G7M3_9TREM</name>
<evidence type="ECO:0000313" key="3">
    <source>
        <dbReference type="Proteomes" id="UP000269396"/>
    </source>
</evidence>
<accession>A0A3P8G7M3</accession>
<gene>
    <name evidence="2" type="ORF">SMTD_LOCUS14707</name>
</gene>
<evidence type="ECO:0000313" key="2">
    <source>
        <dbReference type="EMBL" id="VDP66574.1"/>
    </source>
</evidence>